<proteinExistence type="predicted"/>
<accession>A0A835W5B9</accession>
<protein>
    <submittedName>
        <fullName evidence="3">Uncharacterized protein</fullName>
    </submittedName>
</protein>
<organism evidence="3 4">
    <name type="scientific">Chlamydomonas incerta</name>
    <dbReference type="NCBI Taxonomy" id="51695"/>
    <lineage>
        <taxon>Eukaryota</taxon>
        <taxon>Viridiplantae</taxon>
        <taxon>Chlorophyta</taxon>
        <taxon>core chlorophytes</taxon>
        <taxon>Chlorophyceae</taxon>
        <taxon>CS clade</taxon>
        <taxon>Chlamydomonadales</taxon>
        <taxon>Chlamydomonadaceae</taxon>
        <taxon>Chlamydomonas</taxon>
    </lineage>
</organism>
<dbReference type="OrthoDB" id="540765at2759"/>
<feature type="compositionally biased region" description="Gly residues" evidence="2">
    <location>
        <begin position="467"/>
        <end position="478"/>
    </location>
</feature>
<reference evidence="3" key="1">
    <citation type="journal article" date="2020" name="bioRxiv">
        <title>Comparative genomics of Chlamydomonas.</title>
        <authorList>
            <person name="Craig R.J."/>
            <person name="Hasan A.R."/>
            <person name="Ness R.W."/>
            <person name="Keightley P.D."/>
        </authorList>
    </citation>
    <scope>NUCLEOTIDE SEQUENCE</scope>
    <source>
        <strain evidence="3">SAG 7.73</strain>
    </source>
</reference>
<dbReference type="EMBL" id="JAEHOC010000013">
    <property type="protein sequence ID" value="KAG2436316.1"/>
    <property type="molecule type" value="Genomic_DNA"/>
</dbReference>
<comment type="caution">
    <text evidence="3">The sequence shown here is derived from an EMBL/GenBank/DDBJ whole genome shotgun (WGS) entry which is preliminary data.</text>
</comment>
<dbReference type="Proteomes" id="UP000650467">
    <property type="component" value="Unassembled WGS sequence"/>
</dbReference>
<evidence type="ECO:0000313" key="3">
    <source>
        <dbReference type="EMBL" id="KAG2436316.1"/>
    </source>
</evidence>
<keyword evidence="4" id="KW-1185">Reference proteome</keyword>
<feature type="compositionally biased region" description="Acidic residues" evidence="2">
    <location>
        <begin position="479"/>
        <end position="488"/>
    </location>
</feature>
<feature type="region of interest" description="Disordered" evidence="2">
    <location>
        <begin position="449"/>
        <end position="488"/>
    </location>
</feature>
<gene>
    <name evidence="3" type="ORF">HXX76_006627</name>
</gene>
<name>A0A835W5B9_CHLIN</name>
<sequence length="488" mass="49178">MERIKEDLSHAFRNLPPGTLAGLDGMCDYVFWLHAMRRAEVEVSEDALRTRFLDICKAASSRLAFLAGSGEYTSFNMRYLITQLVEQCEESHAYGRKLERHMARLQQQLEGAEAELVAVQAQHAQALAAAQQQARAPLGPGGKDATCLDIAGDGTIAAAFASLIAEVESAPELPPPAAVAGTAAAVGGAPPPFMAPPPPAASASSSVTVTVAAHPASTSLTSAGLPGPAATAGNSGSSYSGGGDPGLLLRFQPMIDTPTLSGDLDGSPPHINGLDAPLALHHIPNHILANVNGNGALAPATAAAAGLSNGAAPRQLPFQSNLLGMGGGMGGPAAVAPGLSEMRLRLEAVAARPGGLSMAPPGVGLGGTSLGGCLVAGGASAGQKRPRLSVSWAAEQQQQPLLGVGLDGARPQPQGWEPWLQGLAQPQPQLPLQLPLQAPQLIPHQALTAAGMDGRGPSPGPSRSGGTETGGMGFGADGADGDSDGMQG</sequence>
<feature type="region of interest" description="Disordered" evidence="2">
    <location>
        <begin position="218"/>
        <end position="239"/>
    </location>
</feature>
<evidence type="ECO:0000256" key="2">
    <source>
        <dbReference type="SAM" id="MobiDB-lite"/>
    </source>
</evidence>
<evidence type="ECO:0000256" key="1">
    <source>
        <dbReference type="SAM" id="Coils"/>
    </source>
</evidence>
<feature type="coiled-coil region" evidence="1">
    <location>
        <begin position="95"/>
        <end position="129"/>
    </location>
</feature>
<keyword evidence="1" id="KW-0175">Coiled coil</keyword>
<evidence type="ECO:0000313" key="4">
    <source>
        <dbReference type="Proteomes" id="UP000650467"/>
    </source>
</evidence>
<dbReference type="AlphaFoldDB" id="A0A835W5B9"/>